<reference evidence="8 9" key="1">
    <citation type="journal article" date="2015" name="Genome Announc.">
        <title>Expanding the biotechnology potential of lactobacilli through comparative genomics of 213 strains and associated genera.</title>
        <authorList>
            <person name="Sun Z."/>
            <person name="Harris H.M."/>
            <person name="McCann A."/>
            <person name="Guo C."/>
            <person name="Argimon S."/>
            <person name="Zhang W."/>
            <person name="Yang X."/>
            <person name="Jeffery I.B."/>
            <person name="Cooney J.C."/>
            <person name="Kagawa T.F."/>
            <person name="Liu W."/>
            <person name="Song Y."/>
            <person name="Salvetti E."/>
            <person name="Wrobel A."/>
            <person name="Rasinkangas P."/>
            <person name="Parkhill J."/>
            <person name="Rea M.C."/>
            <person name="O'Sullivan O."/>
            <person name="Ritari J."/>
            <person name="Douillard F.P."/>
            <person name="Paul Ross R."/>
            <person name="Yang R."/>
            <person name="Briner A.E."/>
            <person name="Felis G.E."/>
            <person name="de Vos W.M."/>
            <person name="Barrangou R."/>
            <person name="Klaenhammer T.R."/>
            <person name="Caufield P.W."/>
            <person name="Cui Y."/>
            <person name="Zhang H."/>
            <person name="O'Toole P.W."/>
        </authorList>
    </citation>
    <scope>NUCLEOTIDE SEQUENCE [LARGE SCALE GENOMIC DNA]</scope>
    <source>
        <strain evidence="8 9">DSM 15946</strain>
    </source>
</reference>
<dbReference type="SUPFAM" id="SSF51556">
    <property type="entry name" value="Metallo-dependent hydrolases"/>
    <property type="match status" value="1"/>
</dbReference>
<evidence type="ECO:0000313" key="9">
    <source>
        <dbReference type="Proteomes" id="UP000050816"/>
    </source>
</evidence>
<sequence>MTLLDENFLLSNQWAQKIYQHAKNMPIIDYHCHLSPKEIYENKHYKNLARVWINDGSAGDHYKWRLMRANGVPESLITGDGDDFKKVEAFAETMENAIGNPLYEWTQLELKRYFGFEKPFTKGNAREVWDKANALLATDDFRPRQLLQRMNVKVVCTTDDPASALKYHQLLKAEEAENGFKVLPAMRPDAAFNIRATTFAQYMATLGEAADVEIKNFTDLKQAFDRRYAYFAELGGKLSDHGINTFHFVPANEEEVDAILAKGFANEELTDHEVDIYLTALIEELMRLNKKYGWTMQFHGNVVRNANKQLFDQVGPDVGGDSIGTQADFAAEIMKLLQAMQAEGNIPKLILYSLNPNDWMQLASGMGDFYGDGIDEHAMKQKLQLGCAWWFNDTRRGMHMQLEMMAENSLLPNFVGMLTDSRSFLSYSRHEYFRRVLCNYLGELVENGQAPADEEYMGKIAARISYTNAHDYFQFGEVATKD</sequence>
<gene>
    <name evidence="7" type="primary">uxaC</name>
    <name evidence="8" type="ORF">FC43_GL000574</name>
</gene>
<dbReference type="HAMAP" id="MF_00675">
    <property type="entry name" value="UxaC"/>
    <property type="match status" value="1"/>
</dbReference>
<dbReference type="EMBL" id="AZFK01000083">
    <property type="protein sequence ID" value="KRL88018.1"/>
    <property type="molecule type" value="Genomic_DNA"/>
</dbReference>
<dbReference type="NCBIfam" id="NF002794">
    <property type="entry name" value="PRK02925.1"/>
    <property type="match status" value="1"/>
</dbReference>
<comment type="pathway">
    <text evidence="2 7">Carbohydrate metabolism; pentose and glucuronate interconversion.</text>
</comment>
<evidence type="ECO:0000256" key="5">
    <source>
        <dbReference type="ARBA" id="ARBA00020555"/>
    </source>
</evidence>
<evidence type="ECO:0000256" key="2">
    <source>
        <dbReference type="ARBA" id="ARBA00004892"/>
    </source>
</evidence>
<comment type="catalytic activity">
    <reaction evidence="1 7">
        <text>D-glucuronate = D-fructuronate</text>
        <dbReference type="Rhea" id="RHEA:13049"/>
        <dbReference type="ChEBI" id="CHEBI:58720"/>
        <dbReference type="ChEBI" id="CHEBI:59863"/>
        <dbReference type="EC" id="5.3.1.12"/>
    </reaction>
</comment>
<proteinExistence type="inferred from homology"/>
<evidence type="ECO:0000256" key="6">
    <source>
        <dbReference type="ARBA" id="ARBA00023235"/>
    </source>
</evidence>
<dbReference type="InterPro" id="IPR032466">
    <property type="entry name" value="Metal_Hydrolase"/>
</dbReference>
<dbReference type="PATRIC" id="fig|1423760.3.peg.596"/>
<dbReference type="Proteomes" id="UP000050816">
    <property type="component" value="Unassembled WGS sequence"/>
</dbReference>
<dbReference type="GO" id="GO:0008880">
    <property type="term" value="F:glucuronate isomerase activity"/>
    <property type="evidence" value="ECO:0007669"/>
    <property type="project" value="UniProtKB-UniRule"/>
</dbReference>
<evidence type="ECO:0000256" key="4">
    <source>
        <dbReference type="ARBA" id="ARBA00012546"/>
    </source>
</evidence>
<evidence type="ECO:0000256" key="3">
    <source>
        <dbReference type="ARBA" id="ARBA00008397"/>
    </source>
</evidence>
<dbReference type="PANTHER" id="PTHR30068:SF4">
    <property type="entry name" value="URONATE ISOMERASE"/>
    <property type="match status" value="1"/>
</dbReference>
<keyword evidence="6 7" id="KW-0413">Isomerase</keyword>
<dbReference type="GO" id="GO:0042840">
    <property type="term" value="P:D-glucuronate catabolic process"/>
    <property type="evidence" value="ECO:0007669"/>
    <property type="project" value="TreeGrafter"/>
</dbReference>
<evidence type="ECO:0000256" key="1">
    <source>
        <dbReference type="ARBA" id="ARBA00001165"/>
    </source>
</evidence>
<dbReference type="EC" id="5.3.1.12" evidence="4 7"/>
<comment type="similarity">
    <text evidence="3 7">Belongs to the metallo-dependent hydrolases superfamily. Uronate isomerase family.</text>
</comment>
<protein>
    <recommendedName>
        <fullName evidence="5 7">Uronate isomerase</fullName>
        <ecNumber evidence="4 7">5.3.1.12</ecNumber>
    </recommendedName>
    <alternativeName>
        <fullName evidence="7">Glucuronate isomerase</fullName>
    </alternativeName>
    <alternativeName>
        <fullName evidence="7">Uronic isomerase</fullName>
    </alternativeName>
</protein>
<dbReference type="PANTHER" id="PTHR30068">
    <property type="entry name" value="URONATE ISOMERASE"/>
    <property type="match status" value="1"/>
</dbReference>
<dbReference type="AlphaFoldDB" id="A0A0R1UB86"/>
<organism evidence="8 9">
    <name type="scientific">Limosilactobacillus ingluviei DSM 15946</name>
    <dbReference type="NCBI Taxonomy" id="1423760"/>
    <lineage>
        <taxon>Bacteria</taxon>
        <taxon>Bacillati</taxon>
        <taxon>Bacillota</taxon>
        <taxon>Bacilli</taxon>
        <taxon>Lactobacillales</taxon>
        <taxon>Lactobacillaceae</taxon>
        <taxon>Limosilactobacillus</taxon>
    </lineage>
</organism>
<dbReference type="Pfam" id="PF02614">
    <property type="entry name" value="UxaC"/>
    <property type="match status" value="1"/>
</dbReference>
<name>A0A0R1UB86_9LACO</name>
<accession>A0A0R1UB86</accession>
<comment type="caution">
    <text evidence="8">The sequence shown here is derived from an EMBL/GenBank/DDBJ whole genome shotgun (WGS) entry which is preliminary data.</text>
</comment>
<dbReference type="RefSeq" id="WP_056955453.1">
    <property type="nucleotide sequence ID" value="NZ_AZFK01000083.1"/>
</dbReference>
<evidence type="ECO:0000256" key="7">
    <source>
        <dbReference type="HAMAP-Rule" id="MF_00675"/>
    </source>
</evidence>
<evidence type="ECO:0000313" key="8">
    <source>
        <dbReference type="EMBL" id="KRL88018.1"/>
    </source>
</evidence>
<dbReference type="Gene3D" id="3.20.20.140">
    <property type="entry name" value="Metal-dependent hydrolases"/>
    <property type="match status" value="1"/>
</dbReference>
<dbReference type="InterPro" id="IPR003766">
    <property type="entry name" value="Uronate_isomerase"/>
</dbReference>
<dbReference type="GO" id="GO:0019698">
    <property type="term" value="P:D-galacturonate catabolic process"/>
    <property type="evidence" value="ECO:0007669"/>
    <property type="project" value="TreeGrafter"/>
</dbReference>
<dbReference type="Gene3D" id="1.10.2020.10">
    <property type="entry name" value="uronate isomerase, domain 2, chain A"/>
    <property type="match status" value="1"/>
</dbReference>
<dbReference type="UniPathway" id="UPA00246"/>
<comment type="catalytic activity">
    <reaction evidence="7">
        <text>aldehydo-D-galacturonate = keto-D-tagaturonate</text>
        <dbReference type="Rhea" id="RHEA:27702"/>
        <dbReference type="ChEBI" id="CHEBI:12952"/>
        <dbReference type="ChEBI" id="CHEBI:17886"/>
    </reaction>
</comment>